<dbReference type="Proteomes" id="UP000018958">
    <property type="component" value="Unassembled WGS sequence"/>
</dbReference>
<gene>
    <name evidence="2" type="ORF">F441_05674</name>
</gene>
<feature type="region of interest" description="Disordered" evidence="1">
    <location>
        <begin position="17"/>
        <end position="76"/>
    </location>
</feature>
<comment type="caution">
    <text evidence="2">The sequence shown here is derived from an EMBL/GenBank/DDBJ whole genome shotgun (WGS) entry which is preliminary data.</text>
</comment>
<evidence type="ECO:0000313" key="3">
    <source>
        <dbReference type="Proteomes" id="UP000018958"/>
    </source>
</evidence>
<reference evidence="2 3" key="1">
    <citation type="submission" date="2013-11" db="EMBL/GenBank/DDBJ databases">
        <title>The Genome Sequence of Phytophthora parasitica CJ01A1.</title>
        <authorList>
            <consortium name="The Broad Institute Genomics Platform"/>
            <person name="Russ C."/>
            <person name="Tyler B."/>
            <person name="Panabieres F."/>
            <person name="Shan W."/>
            <person name="Tripathy S."/>
            <person name="Grunwald N."/>
            <person name="Machado M."/>
            <person name="Johnson C.S."/>
            <person name="Walker B."/>
            <person name="Young S.K."/>
            <person name="Zeng Q."/>
            <person name="Gargeya S."/>
            <person name="Fitzgerald M."/>
            <person name="Haas B."/>
            <person name="Abouelleil A."/>
            <person name="Allen A.W."/>
            <person name="Alvarado L."/>
            <person name="Arachchi H.M."/>
            <person name="Berlin A.M."/>
            <person name="Chapman S.B."/>
            <person name="Gainer-Dewar J."/>
            <person name="Goldberg J."/>
            <person name="Griggs A."/>
            <person name="Gujja S."/>
            <person name="Hansen M."/>
            <person name="Howarth C."/>
            <person name="Imamovic A."/>
            <person name="Ireland A."/>
            <person name="Larimer J."/>
            <person name="McCowan C."/>
            <person name="Murphy C."/>
            <person name="Pearson M."/>
            <person name="Poon T.W."/>
            <person name="Priest M."/>
            <person name="Roberts A."/>
            <person name="Saif S."/>
            <person name="Shea T."/>
            <person name="Sisk P."/>
            <person name="Sykes S."/>
            <person name="Wortman J."/>
            <person name="Nusbaum C."/>
            <person name="Birren B."/>
        </authorList>
    </citation>
    <scope>NUCLEOTIDE SEQUENCE [LARGE SCALE GENOMIC DNA]</scope>
    <source>
        <strain evidence="2 3">CJ01A1</strain>
    </source>
</reference>
<feature type="compositionally biased region" description="Polar residues" evidence="1">
    <location>
        <begin position="113"/>
        <end position="129"/>
    </location>
</feature>
<name>W2XE11_PHYNI</name>
<dbReference type="AlphaFoldDB" id="W2XE11"/>
<accession>W2XE11</accession>
<proteinExistence type="predicted"/>
<feature type="compositionally biased region" description="Low complexity" evidence="1">
    <location>
        <begin position="20"/>
        <end position="76"/>
    </location>
</feature>
<feature type="region of interest" description="Disordered" evidence="1">
    <location>
        <begin position="92"/>
        <end position="175"/>
    </location>
</feature>
<feature type="compositionally biased region" description="Low complexity" evidence="1">
    <location>
        <begin position="141"/>
        <end position="167"/>
    </location>
</feature>
<sequence>MDVSATEFEVCFPDQASEHLSSTSRLVTSRSSTSTPAATPGKIIPTESSASTPSVSTVASVASGTTTSSTASVTPASSATAVASEASVSPTVAASSAHSNLVASDREVLGTDRSPSLGESSDDVSSASGTEEDPIMLPEESSAGSQSQPRSSSASAASFASSGSSKAMLAPAKPTRSDFPILKASCLVLMMRTATQATAIPTLPSRLPQAQSPKGSGFKCNASRSPKTKGKKTQKQRWRSELTPARRLPHL</sequence>
<protein>
    <submittedName>
        <fullName evidence="2">Uncharacterized protein</fullName>
    </submittedName>
</protein>
<evidence type="ECO:0000313" key="2">
    <source>
        <dbReference type="EMBL" id="ETP20623.1"/>
    </source>
</evidence>
<evidence type="ECO:0000256" key="1">
    <source>
        <dbReference type="SAM" id="MobiDB-lite"/>
    </source>
</evidence>
<feature type="compositionally biased region" description="Basic residues" evidence="1">
    <location>
        <begin position="226"/>
        <end position="237"/>
    </location>
</feature>
<organism evidence="2 3">
    <name type="scientific">Phytophthora nicotianae CJ01A1</name>
    <dbReference type="NCBI Taxonomy" id="1317063"/>
    <lineage>
        <taxon>Eukaryota</taxon>
        <taxon>Sar</taxon>
        <taxon>Stramenopiles</taxon>
        <taxon>Oomycota</taxon>
        <taxon>Peronosporomycetes</taxon>
        <taxon>Peronosporales</taxon>
        <taxon>Peronosporaceae</taxon>
        <taxon>Phytophthora</taxon>
    </lineage>
</organism>
<dbReference type="EMBL" id="ANIX01001184">
    <property type="protein sequence ID" value="ETP20623.1"/>
    <property type="molecule type" value="Genomic_DNA"/>
</dbReference>
<feature type="region of interest" description="Disordered" evidence="1">
    <location>
        <begin position="200"/>
        <end position="251"/>
    </location>
</feature>